<evidence type="ECO:0000259" key="3">
    <source>
        <dbReference type="PROSITE" id="PS50041"/>
    </source>
</evidence>
<dbReference type="InterPro" id="IPR018378">
    <property type="entry name" value="C-type_lectin_CS"/>
</dbReference>
<keyword evidence="2" id="KW-0732">Signal</keyword>
<dbReference type="Pfam" id="PF00059">
    <property type="entry name" value="Lectin_C"/>
    <property type="match status" value="1"/>
</dbReference>
<accession>A0AAV6FRK1</accession>
<keyword evidence="5" id="KW-1185">Reference proteome</keyword>
<name>A0AAV6FRK1_9TELE</name>
<dbReference type="PROSITE" id="PS00615">
    <property type="entry name" value="C_TYPE_LECTIN_1"/>
    <property type="match status" value="1"/>
</dbReference>
<proteinExistence type="predicted"/>
<evidence type="ECO:0000256" key="1">
    <source>
        <dbReference type="ARBA" id="ARBA00023157"/>
    </source>
</evidence>
<dbReference type="PROSITE" id="PS50041">
    <property type="entry name" value="C_TYPE_LECTIN_2"/>
    <property type="match status" value="1"/>
</dbReference>
<gene>
    <name evidence="4" type="ORF">AALO_G00252930</name>
</gene>
<feature type="chain" id="PRO_5043596553" description="C-type lectin domain-containing protein" evidence="2">
    <location>
        <begin position="20"/>
        <end position="169"/>
    </location>
</feature>
<feature type="domain" description="C-type lectin" evidence="3">
    <location>
        <begin position="53"/>
        <end position="168"/>
    </location>
</feature>
<evidence type="ECO:0000313" key="5">
    <source>
        <dbReference type="Proteomes" id="UP000823561"/>
    </source>
</evidence>
<sequence>MAILPVISLLYAMFALSMASEPMTDGGPGETEESPELTVVEKHAVCQSGWHGCGNRCFKLFHERKTWSEAEGHCKEQGGNLVSIHNKVEAKLVGDLSGNTYWTWIGTGGSAEGFTWYWTDGSPFDYSNWASWEPNNHLGNEHCASTNYNGGGVWNDLPCHQSLPFVCAK</sequence>
<protein>
    <recommendedName>
        <fullName evidence="3">C-type lectin domain-containing protein</fullName>
    </recommendedName>
</protein>
<dbReference type="InterPro" id="IPR050111">
    <property type="entry name" value="C-type_lectin/snaclec_domain"/>
</dbReference>
<dbReference type="Gene3D" id="3.10.100.10">
    <property type="entry name" value="Mannose-Binding Protein A, subunit A"/>
    <property type="match status" value="1"/>
</dbReference>
<dbReference type="Proteomes" id="UP000823561">
    <property type="component" value="Chromosome 20"/>
</dbReference>
<dbReference type="AlphaFoldDB" id="A0AAV6FRK1"/>
<dbReference type="InterPro" id="IPR016186">
    <property type="entry name" value="C-type_lectin-like/link_sf"/>
</dbReference>
<dbReference type="CDD" id="cd00037">
    <property type="entry name" value="CLECT"/>
    <property type="match status" value="1"/>
</dbReference>
<comment type="caution">
    <text evidence="4">The sequence shown here is derived from an EMBL/GenBank/DDBJ whole genome shotgun (WGS) entry which is preliminary data.</text>
</comment>
<dbReference type="PANTHER" id="PTHR22803">
    <property type="entry name" value="MANNOSE, PHOSPHOLIPASE, LECTIN RECEPTOR RELATED"/>
    <property type="match status" value="1"/>
</dbReference>
<dbReference type="InterPro" id="IPR001304">
    <property type="entry name" value="C-type_lectin-like"/>
</dbReference>
<reference evidence="4" key="1">
    <citation type="submission" date="2020-10" db="EMBL/GenBank/DDBJ databases">
        <title>Chromosome-scale genome assembly of the Allis shad, Alosa alosa.</title>
        <authorList>
            <person name="Margot Z."/>
            <person name="Christophe K."/>
            <person name="Cabau C."/>
            <person name="Louis A."/>
            <person name="Berthelot C."/>
            <person name="Parey E."/>
            <person name="Roest Crollius H."/>
            <person name="Montfort J."/>
            <person name="Robinson-Rechavi M."/>
            <person name="Bucao C."/>
            <person name="Bouchez O."/>
            <person name="Gislard M."/>
            <person name="Lluch J."/>
            <person name="Milhes M."/>
            <person name="Lampietro C."/>
            <person name="Lopez Roques C."/>
            <person name="Donnadieu C."/>
            <person name="Braasch I."/>
            <person name="Desvignes T."/>
            <person name="Postlethwait J."/>
            <person name="Bobe J."/>
            <person name="Guiguen Y."/>
        </authorList>
    </citation>
    <scope>NUCLEOTIDE SEQUENCE</scope>
    <source>
        <strain evidence="4">M-15738</strain>
        <tissue evidence="4">Blood</tissue>
    </source>
</reference>
<dbReference type="SMART" id="SM00034">
    <property type="entry name" value="CLECT"/>
    <property type="match status" value="1"/>
</dbReference>
<evidence type="ECO:0000313" key="4">
    <source>
        <dbReference type="EMBL" id="KAG5264362.1"/>
    </source>
</evidence>
<feature type="signal peptide" evidence="2">
    <location>
        <begin position="1"/>
        <end position="19"/>
    </location>
</feature>
<dbReference type="SUPFAM" id="SSF56436">
    <property type="entry name" value="C-type lectin-like"/>
    <property type="match status" value="1"/>
</dbReference>
<dbReference type="InterPro" id="IPR016187">
    <property type="entry name" value="CTDL_fold"/>
</dbReference>
<keyword evidence="1" id="KW-1015">Disulfide bond</keyword>
<organism evidence="4 5">
    <name type="scientific">Alosa alosa</name>
    <name type="common">allis shad</name>
    <dbReference type="NCBI Taxonomy" id="278164"/>
    <lineage>
        <taxon>Eukaryota</taxon>
        <taxon>Metazoa</taxon>
        <taxon>Chordata</taxon>
        <taxon>Craniata</taxon>
        <taxon>Vertebrata</taxon>
        <taxon>Euteleostomi</taxon>
        <taxon>Actinopterygii</taxon>
        <taxon>Neopterygii</taxon>
        <taxon>Teleostei</taxon>
        <taxon>Clupei</taxon>
        <taxon>Clupeiformes</taxon>
        <taxon>Clupeoidei</taxon>
        <taxon>Clupeidae</taxon>
        <taxon>Alosa</taxon>
    </lineage>
</organism>
<evidence type="ECO:0000256" key="2">
    <source>
        <dbReference type="SAM" id="SignalP"/>
    </source>
</evidence>
<dbReference type="EMBL" id="JADWDJ010000020">
    <property type="protein sequence ID" value="KAG5264362.1"/>
    <property type="molecule type" value="Genomic_DNA"/>
</dbReference>